<feature type="region of interest" description="Disordered" evidence="1">
    <location>
        <begin position="315"/>
        <end position="573"/>
    </location>
</feature>
<keyword evidence="2" id="KW-1133">Transmembrane helix</keyword>
<feature type="region of interest" description="Disordered" evidence="1">
    <location>
        <begin position="1"/>
        <end position="28"/>
    </location>
</feature>
<feature type="transmembrane region" description="Helical" evidence="2">
    <location>
        <begin position="75"/>
        <end position="97"/>
    </location>
</feature>
<sequence>MSARLGRSVPGGGRERQCTAGCDRSHPDRDGWTSRRLWGVGRVVDTRRFMAASEERRFQALVLAPIRRVQRRLNAVAWAEAGIVPMWATATACVLARFLLRGAFVWALPPLLALGLGAWFWRARSRRVSLEQAAVLADRSANAGGLLLTRLERPVGEWELAVNQFASGVKPPDVKWRRPVTALAGAVLFAVAGFLLPLSAPRGRAVNAAAAAKVAAVQAQAEALAKEEVLEEAVEEELRRLAEEVSEGRFDAGDWEAADALEKRLAEQAAEAAAQLAQAAEAARALEDALGAAGGAEAATREREALEQALMALEGGKEGGSSDNADGTGEDGAPHGSENGEAAQADAARASGQGTQGADGQQGTEGSRSERSGEARSAARARASGSPDQIASLREALERRRQSLENRFDSNSRNGSDSQARRQGSGGQSSGQGRQGQGQSGRGGEGEGQSGAGEGQSNSGQQGHASRGVRKGAGVSRGGGSQPLVFGDEAEMNPERLAFEPLPPGQGGDEGEELWGLRAADPRRRAGPAGPGGAQGTQARGEATAGPGAAPLLPRNRDMVRRYFGGESSGRGQ</sequence>
<evidence type="ECO:0000256" key="1">
    <source>
        <dbReference type="SAM" id="MobiDB-lite"/>
    </source>
</evidence>
<protein>
    <submittedName>
        <fullName evidence="3">Uncharacterized protein</fullName>
    </submittedName>
</protein>
<evidence type="ECO:0000256" key="2">
    <source>
        <dbReference type="SAM" id="Phobius"/>
    </source>
</evidence>
<feature type="compositionally biased region" description="Gly residues" evidence="1">
    <location>
        <begin position="424"/>
        <end position="454"/>
    </location>
</feature>
<keyword evidence="2" id="KW-0812">Transmembrane</keyword>
<dbReference type="AlphaFoldDB" id="A0A7Y4MUD5"/>
<dbReference type="Proteomes" id="UP000533080">
    <property type="component" value="Unassembled WGS sequence"/>
</dbReference>
<organism evidence="3 4">
    <name type="scientific">Myxococcus xanthus</name>
    <dbReference type="NCBI Taxonomy" id="34"/>
    <lineage>
        <taxon>Bacteria</taxon>
        <taxon>Pseudomonadati</taxon>
        <taxon>Myxococcota</taxon>
        <taxon>Myxococcia</taxon>
        <taxon>Myxococcales</taxon>
        <taxon>Cystobacterineae</taxon>
        <taxon>Myxococcaceae</taxon>
        <taxon>Myxococcus</taxon>
    </lineage>
</organism>
<feature type="compositionally biased region" description="Low complexity" evidence="1">
    <location>
        <begin position="536"/>
        <end position="554"/>
    </location>
</feature>
<feature type="transmembrane region" description="Helical" evidence="2">
    <location>
        <begin position="180"/>
        <end position="200"/>
    </location>
</feature>
<gene>
    <name evidence="3" type="ORF">HNV28_30045</name>
</gene>
<comment type="caution">
    <text evidence="3">The sequence shown here is derived from an EMBL/GenBank/DDBJ whole genome shotgun (WGS) entry which is preliminary data.</text>
</comment>
<feature type="compositionally biased region" description="Basic and acidic residues" evidence="1">
    <location>
        <begin position="395"/>
        <end position="410"/>
    </location>
</feature>
<feature type="transmembrane region" description="Helical" evidence="2">
    <location>
        <begin position="103"/>
        <end position="121"/>
    </location>
</feature>
<feature type="compositionally biased region" description="Low complexity" evidence="1">
    <location>
        <begin position="342"/>
        <end position="366"/>
    </location>
</feature>
<name>A0A7Y4MUD5_MYXXA</name>
<evidence type="ECO:0000313" key="4">
    <source>
        <dbReference type="Proteomes" id="UP000533080"/>
    </source>
</evidence>
<evidence type="ECO:0000313" key="3">
    <source>
        <dbReference type="EMBL" id="NOJ82515.1"/>
    </source>
</evidence>
<accession>A0A7Y4MUD5</accession>
<feature type="compositionally biased region" description="Basic and acidic residues" evidence="1">
    <location>
        <begin position="13"/>
        <end position="28"/>
    </location>
</feature>
<reference evidence="3 4" key="1">
    <citation type="submission" date="2020-05" db="EMBL/GenBank/DDBJ databases">
        <authorList>
            <person name="Whitworth D."/>
        </authorList>
    </citation>
    <scope>NUCLEOTIDE SEQUENCE [LARGE SCALE GENOMIC DNA]</scope>
    <source>
        <strain evidence="3 4">AM005</strain>
    </source>
</reference>
<proteinExistence type="predicted"/>
<keyword evidence="2" id="KW-0472">Membrane</keyword>
<feature type="compositionally biased region" description="Low complexity" evidence="1">
    <location>
        <begin position="375"/>
        <end position="386"/>
    </location>
</feature>
<dbReference type="EMBL" id="JABFNT010000131">
    <property type="protein sequence ID" value="NOJ82515.1"/>
    <property type="molecule type" value="Genomic_DNA"/>
</dbReference>